<dbReference type="ExpressionAtlas" id="A0A2K3CX99">
    <property type="expression patterns" value="baseline"/>
</dbReference>
<feature type="chain" id="PRO_5014343075" description="Fungal lipase-type domain-containing protein" evidence="2">
    <location>
        <begin position="20"/>
        <end position="452"/>
    </location>
</feature>
<dbReference type="Proteomes" id="UP000006906">
    <property type="component" value="Chromosome 14"/>
</dbReference>
<evidence type="ECO:0000259" key="3">
    <source>
        <dbReference type="Pfam" id="PF01764"/>
    </source>
</evidence>
<organism evidence="4 5">
    <name type="scientific">Chlamydomonas reinhardtii</name>
    <name type="common">Chlamydomonas smithii</name>
    <dbReference type="NCBI Taxonomy" id="3055"/>
    <lineage>
        <taxon>Eukaryota</taxon>
        <taxon>Viridiplantae</taxon>
        <taxon>Chlorophyta</taxon>
        <taxon>core chlorophytes</taxon>
        <taxon>Chlorophyceae</taxon>
        <taxon>CS clade</taxon>
        <taxon>Chlamydomonadales</taxon>
        <taxon>Chlamydomonadaceae</taxon>
        <taxon>Chlamydomonas</taxon>
    </lineage>
</organism>
<gene>
    <name evidence="4" type="ORF">CHLRE_14g611552v5</name>
</gene>
<dbReference type="GeneID" id="5724577"/>
<dbReference type="EMBL" id="CM008975">
    <property type="protein sequence ID" value="PNW72917.1"/>
    <property type="molecule type" value="Genomic_DNA"/>
</dbReference>
<evidence type="ECO:0000313" key="4">
    <source>
        <dbReference type="EMBL" id="PNW72917.1"/>
    </source>
</evidence>
<dbReference type="InParanoid" id="A0A2K3CX99"/>
<feature type="region of interest" description="Disordered" evidence="1">
    <location>
        <begin position="110"/>
        <end position="179"/>
    </location>
</feature>
<sequence>MLTLALLLLLAHACHSASALRLPYFSSLKLWRDRHRSEARQEALLSEVLSPLSAWHPERLAGSTGQALDSSSQASPRSRSSAGALSAPSLRDPAVETVFSADAAQRLPRLASGPSLPLAPWAGRPQDARAAASSSEEAAQAARQHTQHHQADPSTTSSTSTGVSGLGAADPPPPQLDPAEAMAAGRLASIAYCGRTDLLEAWNCSRCAGVPGFTPHRVVHDAVWDLVAYAGYYAPWRAIVLVFRGTDSSNWGQWAENMRAWRTDHMYPEPGFPHAMVHAGFYTLWTGSSLQTTFSAAVSELVAAHPGSRLVGIGHSMGGALAQLAAIESKLAHNGTHTTVYTFGAPRVGNLAYQQLFNSFIDVSWRFTHNRDVVPSVPLQLMGFQHVAREVWEVDVDDPSAAGGVERKLLLCDGSGEDPSCHNSACYLGLCTSVADHLVYLGVHMYQDSDEC</sequence>
<dbReference type="Gene3D" id="3.40.50.1820">
    <property type="entry name" value="alpha/beta hydrolase"/>
    <property type="match status" value="1"/>
</dbReference>
<keyword evidence="5" id="KW-1185">Reference proteome</keyword>
<evidence type="ECO:0000313" key="5">
    <source>
        <dbReference type="Proteomes" id="UP000006906"/>
    </source>
</evidence>
<dbReference type="InterPro" id="IPR051218">
    <property type="entry name" value="Sec_MonoDiacylglyc_Lipase"/>
</dbReference>
<dbReference type="AlphaFoldDB" id="A0A2K3CX99"/>
<dbReference type="FunCoup" id="A0A2K3CX99">
    <property type="interactions" value="129"/>
</dbReference>
<dbReference type="SUPFAM" id="SSF53474">
    <property type="entry name" value="alpha/beta-Hydrolases"/>
    <property type="match status" value="1"/>
</dbReference>
<feature type="compositionally biased region" description="Low complexity" evidence="1">
    <location>
        <begin position="67"/>
        <end position="89"/>
    </location>
</feature>
<evidence type="ECO:0000256" key="2">
    <source>
        <dbReference type="SAM" id="SignalP"/>
    </source>
</evidence>
<dbReference type="PANTHER" id="PTHR45856">
    <property type="entry name" value="ALPHA/BETA-HYDROLASES SUPERFAMILY PROTEIN"/>
    <property type="match status" value="1"/>
</dbReference>
<proteinExistence type="predicted"/>
<dbReference type="InterPro" id="IPR029058">
    <property type="entry name" value="AB_hydrolase_fold"/>
</dbReference>
<dbReference type="GO" id="GO:0006629">
    <property type="term" value="P:lipid metabolic process"/>
    <property type="evidence" value="ECO:0007669"/>
    <property type="project" value="InterPro"/>
</dbReference>
<dbReference type="KEGG" id="cre:CHLRE_14g611552v5"/>
<dbReference type="RefSeq" id="XP_042916670.1">
    <property type="nucleotide sequence ID" value="XM_043069997.1"/>
</dbReference>
<feature type="signal peptide" evidence="2">
    <location>
        <begin position="1"/>
        <end position="19"/>
    </location>
</feature>
<feature type="domain" description="Fungal lipase-type" evidence="3">
    <location>
        <begin position="240"/>
        <end position="380"/>
    </location>
</feature>
<evidence type="ECO:0000256" key="1">
    <source>
        <dbReference type="SAM" id="MobiDB-lite"/>
    </source>
</evidence>
<reference evidence="4 5" key="1">
    <citation type="journal article" date="2007" name="Science">
        <title>The Chlamydomonas genome reveals the evolution of key animal and plant functions.</title>
        <authorList>
            <person name="Merchant S.S."/>
            <person name="Prochnik S.E."/>
            <person name="Vallon O."/>
            <person name="Harris E.H."/>
            <person name="Karpowicz S.J."/>
            <person name="Witman G.B."/>
            <person name="Terry A."/>
            <person name="Salamov A."/>
            <person name="Fritz-Laylin L.K."/>
            <person name="Marechal-Drouard L."/>
            <person name="Marshall W.F."/>
            <person name="Qu L.H."/>
            <person name="Nelson D.R."/>
            <person name="Sanderfoot A.A."/>
            <person name="Spalding M.H."/>
            <person name="Kapitonov V.V."/>
            <person name="Ren Q."/>
            <person name="Ferris P."/>
            <person name="Lindquist E."/>
            <person name="Shapiro H."/>
            <person name="Lucas S.M."/>
            <person name="Grimwood J."/>
            <person name="Schmutz J."/>
            <person name="Cardol P."/>
            <person name="Cerutti H."/>
            <person name="Chanfreau G."/>
            <person name="Chen C.L."/>
            <person name="Cognat V."/>
            <person name="Croft M.T."/>
            <person name="Dent R."/>
            <person name="Dutcher S."/>
            <person name="Fernandez E."/>
            <person name="Fukuzawa H."/>
            <person name="Gonzalez-Ballester D."/>
            <person name="Gonzalez-Halphen D."/>
            <person name="Hallmann A."/>
            <person name="Hanikenne M."/>
            <person name="Hippler M."/>
            <person name="Inwood W."/>
            <person name="Jabbari K."/>
            <person name="Kalanon M."/>
            <person name="Kuras R."/>
            <person name="Lefebvre P.A."/>
            <person name="Lemaire S.D."/>
            <person name="Lobanov A.V."/>
            <person name="Lohr M."/>
            <person name="Manuell A."/>
            <person name="Meier I."/>
            <person name="Mets L."/>
            <person name="Mittag M."/>
            <person name="Mittelmeier T."/>
            <person name="Moroney J.V."/>
            <person name="Moseley J."/>
            <person name="Napoli C."/>
            <person name="Nedelcu A.M."/>
            <person name="Niyogi K."/>
            <person name="Novoselov S.V."/>
            <person name="Paulsen I.T."/>
            <person name="Pazour G."/>
            <person name="Purton S."/>
            <person name="Ral J.P."/>
            <person name="Riano-Pachon D.M."/>
            <person name="Riekhof W."/>
            <person name="Rymarquis L."/>
            <person name="Schroda M."/>
            <person name="Stern D."/>
            <person name="Umen J."/>
            <person name="Willows R."/>
            <person name="Wilson N."/>
            <person name="Zimmer S.L."/>
            <person name="Allmer J."/>
            <person name="Balk J."/>
            <person name="Bisova K."/>
            <person name="Chen C.J."/>
            <person name="Elias M."/>
            <person name="Gendler K."/>
            <person name="Hauser C."/>
            <person name="Lamb M.R."/>
            <person name="Ledford H."/>
            <person name="Long J.C."/>
            <person name="Minagawa J."/>
            <person name="Page M.D."/>
            <person name="Pan J."/>
            <person name="Pootakham W."/>
            <person name="Roje S."/>
            <person name="Rose A."/>
            <person name="Stahlberg E."/>
            <person name="Terauchi A.M."/>
            <person name="Yang P."/>
            <person name="Ball S."/>
            <person name="Bowler C."/>
            <person name="Dieckmann C.L."/>
            <person name="Gladyshev V.N."/>
            <person name="Green P."/>
            <person name="Jorgensen R."/>
            <person name="Mayfield S."/>
            <person name="Mueller-Roeber B."/>
            <person name="Rajamani S."/>
            <person name="Sayre R.T."/>
            <person name="Brokstein P."/>
            <person name="Dubchak I."/>
            <person name="Goodstein D."/>
            <person name="Hornick L."/>
            <person name="Huang Y.W."/>
            <person name="Jhaveri J."/>
            <person name="Luo Y."/>
            <person name="Martinez D."/>
            <person name="Ngau W.C."/>
            <person name="Otillar B."/>
            <person name="Poliakov A."/>
            <person name="Porter A."/>
            <person name="Szajkowski L."/>
            <person name="Werner G."/>
            <person name="Zhou K."/>
            <person name="Grigoriev I.V."/>
            <person name="Rokhsar D.S."/>
            <person name="Grossman A.R."/>
        </authorList>
    </citation>
    <scope>NUCLEOTIDE SEQUENCE [LARGE SCALE GENOMIC DNA]</scope>
    <source>
        <strain evidence="5">CC-503</strain>
    </source>
</reference>
<dbReference type="Pfam" id="PF01764">
    <property type="entry name" value="Lipase_3"/>
    <property type="match status" value="1"/>
</dbReference>
<feature type="compositionally biased region" description="Low complexity" evidence="1">
    <location>
        <begin position="128"/>
        <end position="144"/>
    </location>
</feature>
<feature type="compositionally biased region" description="Low complexity" evidence="1">
    <location>
        <begin position="154"/>
        <end position="169"/>
    </location>
</feature>
<keyword evidence="2" id="KW-0732">Signal</keyword>
<feature type="region of interest" description="Disordered" evidence="1">
    <location>
        <begin position="61"/>
        <end position="89"/>
    </location>
</feature>
<protein>
    <recommendedName>
        <fullName evidence="3">Fungal lipase-type domain-containing protein</fullName>
    </recommendedName>
</protein>
<dbReference type="CDD" id="cd00519">
    <property type="entry name" value="Lipase_3"/>
    <property type="match status" value="1"/>
</dbReference>
<name>A0A2K3CX99_CHLRE</name>
<dbReference type="Gramene" id="PNW72917">
    <property type="protein sequence ID" value="PNW72917"/>
    <property type="gene ID" value="CHLRE_14g611552v5"/>
</dbReference>
<dbReference type="OrthoDB" id="426718at2759"/>
<dbReference type="InterPro" id="IPR002921">
    <property type="entry name" value="Fungal_lipase-type"/>
</dbReference>
<dbReference type="PANTHER" id="PTHR45856:SF25">
    <property type="entry name" value="FUNGAL LIPASE-LIKE DOMAIN-CONTAINING PROTEIN"/>
    <property type="match status" value="1"/>
</dbReference>
<accession>A0A2K3CX99</accession>